<dbReference type="SUPFAM" id="SSF117281">
    <property type="entry name" value="Kelch motif"/>
    <property type="match status" value="1"/>
</dbReference>
<dbReference type="Proteomes" id="UP001295684">
    <property type="component" value="Unassembled WGS sequence"/>
</dbReference>
<dbReference type="PANTHER" id="PTHR46228">
    <property type="entry name" value="KELCH DOMAIN-CONTAINING PROTEIN"/>
    <property type="match status" value="1"/>
</dbReference>
<protein>
    <submittedName>
        <fullName evidence="4">Uncharacterized protein</fullName>
    </submittedName>
</protein>
<feature type="region of interest" description="Disordered" evidence="3">
    <location>
        <begin position="126"/>
        <end position="146"/>
    </location>
</feature>
<evidence type="ECO:0000313" key="5">
    <source>
        <dbReference type="Proteomes" id="UP001295684"/>
    </source>
</evidence>
<accession>A0AAD2DBX9</accession>
<sequence>MKWFRNFPVKASKTNKNLTILNYKNLDELNTKFFTHQPSNIFLTNLKRSKVKSQERQEVLDKYVDKEIKQSHRPKFSLSATPKFQIEDKWMNEKCAKLISKKCTKKLLKTSNNFFDSSRAISSEFSMRSKKDGGSHKGSPNKNNYSFYNSNTPSSGYCFFKDKQKAIDGYLIKKEQKLRFTMEELKLTCNKPTFLKFYQIKKNIKEQDTFYIQAQTTKAKLWRPQVRELCTLDVVPTAKGTLKGYLIGGFNGHGIKQIVTIPIPNLTNPKLDWKILEVKNHDSLQSKFSQATCVDEQYIYIFGGADLALKNTPSNADGTDPDKVLQNKKLNISRQCTSQLMRFDTHKKELEGLPQGDYIVSPKRDHCIAKYGRFILSFGGINDLGRVLDDLDIYDINFGEWEPLEVKNPIEGTCYATCAPIFYPDRYNENKDKLEISELPPPNWGKVEHLIKEEGIYIFGGRNSRSEVDGTLKILKLGKMQMQNYWMYPETLGKPPCPRYQHCMVHMARLNLLVIHGGRTSQNISSINTRSSLVLSKGKSNLFESTGLAKKPTTFILGDIFALKLDTLEWIRVISPNELKLARANHTMAKINDDSLIIFGGNSANSTYCSSDYIITFREKKLAGET</sequence>
<dbReference type="EMBL" id="CAMPGE010029645">
    <property type="protein sequence ID" value="CAI2387125.1"/>
    <property type="molecule type" value="Genomic_DNA"/>
</dbReference>
<evidence type="ECO:0000256" key="3">
    <source>
        <dbReference type="SAM" id="MobiDB-lite"/>
    </source>
</evidence>
<keyword evidence="2" id="KW-0677">Repeat</keyword>
<dbReference type="PANTHER" id="PTHR46228:SF2">
    <property type="entry name" value="KELCH REPEAT PROTEIN (AFU_ORTHOLOGUE AFUA_4G14350)"/>
    <property type="match status" value="1"/>
</dbReference>
<dbReference type="AlphaFoldDB" id="A0AAD2DBX9"/>
<comment type="caution">
    <text evidence="4">The sequence shown here is derived from an EMBL/GenBank/DDBJ whole genome shotgun (WGS) entry which is preliminary data.</text>
</comment>
<reference evidence="4" key="1">
    <citation type="submission" date="2023-07" db="EMBL/GenBank/DDBJ databases">
        <authorList>
            <consortium name="AG Swart"/>
            <person name="Singh M."/>
            <person name="Singh A."/>
            <person name="Seah K."/>
            <person name="Emmerich C."/>
        </authorList>
    </citation>
    <scope>NUCLEOTIDE SEQUENCE</scope>
    <source>
        <strain evidence="4">DP1</strain>
    </source>
</reference>
<evidence type="ECO:0000256" key="1">
    <source>
        <dbReference type="ARBA" id="ARBA00022441"/>
    </source>
</evidence>
<keyword evidence="1" id="KW-0880">Kelch repeat</keyword>
<evidence type="ECO:0000313" key="4">
    <source>
        <dbReference type="EMBL" id="CAI2387125.1"/>
    </source>
</evidence>
<organism evidence="4 5">
    <name type="scientific">Euplotes crassus</name>
    <dbReference type="NCBI Taxonomy" id="5936"/>
    <lineage>
        <taxon>Eukaryota</taxon>
        <taxon>Sar</taxon>
        <taxon>Alveolata</taxon>
        <taxon>Ciliophora</taxon>
        <taxon>Intramacronucleata</taxon>
        <taxon>Spirotrichea</taxon>
        <taxon>Hypotrichia</taxon>
        <taxon>Euplotida</taxon>
        <taxon>Euplotidae</taxon>
        <taxon>Moneuplotes</taxon>
    </lineage>
</organism>
<name>A0AAD2DBX9_EUPCR</name>
<dbReference type="Gene3D" id="2.120.10.80">
    <property type="entry name" value="Kelch-type beta propeller"/>
    <property type="match status" value="2"/>
</dbReference>
<keyword evidence="5" id="KW-1185">Reference proteome</keyword>
<dbReference type="InterPro" id="IPR015915">
    <property type="entry name" value="Kelch-typ_b-propeller"/>
</dbReference>
<gene>
    <name evidence="4" type="ORF">ECRASSUSDP1_LOCUS28753</name>
</gene>
<proteinExistence type="predicted"/>
<evidence type="ECO:0000256" key="2">
    <source>
        <dbReference type="ARBA" id="ARBA00022737"/>
    </source>
</evidence>